<evidence type="ECO:0000256" key="1">
    <source>
        <dbReference type="SAM" id="MobiDB-lite"/>
    </source>
</evidence>
<feature type="compositionally biased region" description="Basic and acidic residues" evidence="1">
    <location>
        <begin position="192"/>
        <end position="206"/>
    </location>
</feature>
<reference evidence="2" key="1">
    <citation type="submission" date="2022-07" db="EMBL/GenBank/DDBJ databases">
        <title>Draft genome sequence of Zalerion maritima ATCC 34329, a (micro)plastics degrading marine fungus.</title>
        <authorList>
            <person name="Paco A."/>
            <person name="Goncalves M.F.M."/>
            <person name="Rocha-Santos T.A.P."/>
            <person name="Alves A."/>
        </authorList>
    </citation>
    <scope>NUCLEOTIDE SEQUENCE</scope>
    <source>
        <strain evidence="2">ATCC 34329</strain>
    </source>
</reference>
<comment type="caution">
    <text evidence="2">The sequence shown here is derived from an EMBL/GenBank/DDBJ whole genome shotgun (WGS) entry which is preliminary data.</text>
</comment>
<name>A0AAD5WN77_9PEZI</name>
<feature type="compositionally biased region" description="Basic and acidic residues" evidence="1">
    <location>
        <begin position="259"/>
        <end position="285"/>
    </location>
</feature>
<evidence type="ECO:0000313" key="3">
    <source>
        <dbReference type="Proteomes" id="UP001201980"/>
    </source>
</evidence>
<evidence type="ECO:0000313" key="2">
    <source>
        <dbReference type="EMBL" id="KAJ2895094.1"/>
    </source>
</evidence>
<feature type="region of interest" description="Disordered" evidence="1">
    <location>
        <begin position="259"/>
        <end position="288"/>
    </location>
</feature>
<feature type="region of interest" description="Disordered" evidence="1">
    <location>
        <begin position="1"/>
        <end position="34"/>
    </location>
</feature>
<accession>A0AAD5WN77</accession>
<keyword evidence="3" id="KW-1185">Reference proteome</keyword>
<feature type="region of interest" description="Disordered" evidence="1">
    <location>
        <begin position="158"/>
        <end position="221"/>
    </location>
</feature>
<organism evidence="2 3">
    <name type="scientific">Zalerion maritima</name>
    <dbReference type="NCBI Taxonomy" id="339359"/>
    <lineage>
        <taxon>Eukaryota</taxon>
        <taxon>Fungi</taxon>
        <taxon>Dikarya</taxon>
        <taxon>Ascomycota</taxon>
        <taxon>Pezizomycotina</taxon>
        <taxon>Sordariomycetes</taxon>
        <taxon>Lulworthiomycetidae</taxon>
        <taxon>Lulworthiales</taxon>
        <taxon>Lulworthiaceae</taxon>
        <taxon>Zalerion</taxon>
    </lineage>
</organism>
<protein>
    <submittedName>
        <fullName evidence="2">Uncharacterized protein</fullName>
    </submittedName>
</protein>
<dbReference type="EMBL" id="JAKWBI020000427">
    <property type="protein sequence ID" value="KAJ2895094.1"/>
    <property type="molecule type" value="Genomic_DNA"/>
</dbReference>
<sequence length="514" mass="56509">MTTNLGQVAPDQADERSVSQLPSINNPATARQHSRTSPSFNIAIRHPLLCLGAILFVPNLRKHVRHRHIRQSTERSQATGSVRYTSIFAAASSAQQSRQIRPNLHYTSKRSLKKACTSFNKTSQEVRCNYLRINVAALQRFEVAEEGGIAAWILNKTSSDGESESSSDESPPEPDFDYDNADYGANPAYGASDERPSSRDFDEHPPAETGTGPSWGARVSGALRRTPSPQQFMESAIAATGAAIQNTLTAIREEDKSAFADHETWSEEADARNKSPSPEIRDPGTSRRRRTVAIVVSADSSVGDFDDTGFHEHATILSHIPKNIDFNRIRLFVLIYAPGLKDHPLEPSSNLPPPSLDSSYSKIEPGDAVTPGSEKSPLMTASNTSNSAFNAVQAQALHLVEKETMVLPFTSVNGHVHILRHLQPEVVYLQESLSGDNGSVVNHIQTWMKYDICLVVGSEGGHGALADSESESERADRSHKWWQHEDRAGKGRGVVVVDGMRVHDDWLRRVEGRE</sequence>
<feature type="compositionally biased region" description="Polar residues" evidence="1">
    <location>
        <begin position="18"/>
        <end position="34"/>
    </location>
</feature>
<feature type="compositionally biased region" description="Acidic residues" evidence="1">
    <location>
        <begin position="161"/>
        <end position="180"/>
    </location>
</feature>
<feature type="region of interest" description="Disordered" evidence="1">
    <location>
        <begin position="343"/>
        <end position="382"/>
    </location>
</feature>
<dbReference type="AlphaFoldDB" id="A0AAD5WN77"/>
<proteinExistence type="predicted"/>
<gene>
    <name evidence="2" type="ORF">MKZ38_006893</name>
</gene>
<dbReference type="Proteomes" id="UP001201980">
    <property type="component" value="Unassembled WGS sequence"/>
</dbReference>